<feature type="transmembrane region" description="Helical" evidence="1">
    <location>
        <begin position="169"/>
        <end position="198"/>
    </location>
</feature>
<feature type="transmembrane region" description="Helical" evidence="1">
    <location>
        <begin position="218"/>
        <end position="237"/>
    </location>
</feature>
<proteinExistence type="predicted"/>
<protein>
    <recommendedName>
        <fullName evidence="4">HTTM domain-containing protein</fullName>
    </recommendedName>
</protein>
<evidence type="ECO:0008006" key="4">
    <source>
        <dbReference type="Google" id="ProtNLM"/>
    </source>
</evidence>
<dbReference type="EMBL" id="JRLX01000047">
    <property type="protein sequence ID" value="KGO84607.1"/>
    <property type="molecule type" value="Genomic_DNA"/>
</dbReference>
<feature type="transmembrane region" description="Helical" evidence="1">
    <location>
        <begin position="244"/>
        <end position="264"/>
    </location>
</feature>
<feature type="transmembrane region" description="Helical" evidence="1">
    <location>
        <begin position="89"/>
        <end position="107"/>
    </location>
</feature>
<feature type="transmembrane region" description="Helical" evidence="1">
    <location>
        <begin position="140"/>
        <end position="162"/>
    </location>
</feature>
<comment type="caution">
    <text evidence="2">The sequence shown here is derived from an EMBL/GenBank/DDBJ whole genome shotgun (WGS) entry which is preliminary data.</text>
</comment>
<evidence type="ECO:0000313" key="3">
    <source>
        <dbReference type="Proteomes" id="UP000030152"/>
    </source>
</evidence>
<accession>A0A0A2LW82</accession>
<reference evidence="2 3" key="1">
    <citation type="submission" date="2013-09" db="EMBL/GenBank/DDBJ databases">
        <authorList>
            <person name="Zeng Z."/>
            <person name="Chen C."/>
        </authorList>
    </citation>
    <scope>NUCLEOTIDE SEQUENCE [LARGE SCALE GENOMIC DNA]</scope>
    <source>
        <strain evidence="2 3">WB 3.3-2</strain>
    </source>
</reference>
<dbReference type="eggNOG" id="ENOG5033GN5">
    <property type="taxonomic scope" value="Bacteria"/>
</dbReference>
<keyword evidence="1" id="KW-0812">Transmembrane</keyword>
<feature type="transmembrane region" description="Helical" evidence="1">
    <location>
        <begin position="57"/>
        <end position="77"/>
    </location>
</feature>
<keyword evidence="1" id="KW-1133">Transmembrane helix</keyword>
<evidence type="ECO:0000256" key="1">
    <source>
        <dbReference type="SAM" id="Phobius"/>
    </source>
</evidence>
<evidence type="ECO:0000313" key="2">
    <source>
        <dbReference type="EMBL" id="KGO84607.1"/>
    </source>
</evidence>
<keyword evidence="3" id="KW-1185">Reference proteome</keyword>
<organism evidence="2 3">
    <name type="scientific">Flavobacterium rivuli WB 3.3-2 = DSM 21788</name>
    <dbReference type="NCBI Taxonomy" id="1121895"/>
    <lineage>
        <taxon>Bacteria</taxon>
        <taxon>Pseudomonadati</taxon>
        <taxon>Bacteroidota</taxon>
        <taxon>Flavobacteriia</taxon>
        <taxon>Flavobacteriales</taxon>
        <taxon>Flavobacteriaceae</taxon>
        <taxon>Flavobacterium</taxon>
    </lineage>
</organism>
<name>A0A0A2LW82_9FLAO</name>
<dbReference type="Proteomes" id="UP000030152">
    <property type="component" value="Unassembled WGS sequence"/>
</dbReference>
<feature type="transmembrane region" description="Helical" evidence="1">
    <location>
        <begin position="276"/>
        <end position="298"/>
    </location>
</feature>
<dbReference type="AlphaFoldDB" id="A0A0A2LW82"/>
<sequence>MMHFGVKFTLYSKSTLLFVVIASLILLDFRKWALNYLAIFSGLFLFYDQFPRLANHANLEFFVCIFFSLLLIAKIIFKLEPPKARVVTYAFRITLITVYFIAGFHKLNSGFFSTNGSCSAYVEIMNIKLLYGKNPFTHHYLGWFAQVSTIIIEMIVPFGILFKSTRKITVIILACFHFYLNLCGFYNFSTFAALLIAGSTINLDTKELPESLLKSFKYFLFFCIFSAASTKFLWWLRVLPARQLVTYGSVIYNIGWIILFYGLIKLSNNYATKYKFSWLHPAIFFVILFWGIQGYIGLSTASSLSMFSNLTTEKEHCNHFIIDTKKTKIWNFEEDYVVITNIPKECKLSEIKLVQNYGIPRIELKRNIMLWKKFRQPLPCTLVYKGETIFVPDLRNSKFSTYEMKWWYRFLYYRRIIVNNNECLW</sequence>
<gene>
    <name evidence="2" type="ORF">Q765_20705</name>
</gene>
<keyword evidence="1" id="KW-0472">Membrane</keyword>